<gene>
    <name evidence="2" type="ORF">BW685_07470</name>
</gene>
<comment type="caution">
    <text evidence="2">The sequence shown here is derived from an EMBL/GenBank/DDBJ whole genome shotgun (WGS) entry which is preliminary data.</text>
</comment>
<evidence type="ECO:0000313" key="3">
    <source>
        <dbReference type="Proteomes" id="UP000187194"/>
    </source>
</evidence>
<organism evidence="2 3">
    <name type="scientific">Burkholderia ubonensis</name>
    <dbReference type="NCBI Taxonomy" id="101571"/>
    <lineage>
        <taxon>Bacteria</taxon>
        <taxon>Pseudomonadati</taxon>
        <taxon>Pseudomonadota</taxon>
        <taxon>Betaproteobacteria</taxon>
        <taxon>Burkholderiales</taxon>
        <taxon>Burkholderiaceae</taxon>
        <taxon>Burkholderia</taxon>
        <taxon>Burkholderia cepacia complex</taxon>
    </lineage>
</organism>
<dbReference type="RefSeq" id="WP_076475384.1">
    <property type="nucleotide sequence ID" value="NZ_MTJZ01000008.1"/>
</dbReference>
<sequence length="83" mass="9273">MKFTCPHCGARSTFRTTRMLSELTKEGYADCRNPDCGHGFRVLSSITHTTRASRQPNDVIARQLQVTVLSVDMSSVPQAPYQL</sequence>
<dbReference type="InterPro" id="IPR007684">
    <property type="entry name" value="Znf_Ogr/Delta"/>
</dbReference>
<dbReference type="AlphaFoldDB" id="A0A1R1JF52"/>
<dbReference type="Proteomes" id="UP000187194">
    <property type="component" value="Unassembled WGS sequence"/>
</dbReference>
<feature type="domain" description="Zinc finger Ogr/Delta-type" evidence="1">
    <location>
        <begin position="4"/>
        <end position="49"/>
    </location>
</feature>
<proteinExistence type="predicted"/>
<evidence type="ECO:0000259" key="1">
    <source>
        <dbReference type="Pfam" id="PF04606"/>
    </source>
</evidence>
<name>A0A1R1JF52_9BURK</name>
<accession>A0A1R1JF52</accession>
<dbReference type="EMBL" id="MTJZ01000008">
    <property type="protein sequence ID" value="OMG73862.1"/>
    <property type="molecule type" value="Genomic_DNA"/>
</dbReference>
<evidence type="ECO:0000313" key="2">
    <source>
        <dbReference type="EMBL" id="OMG73862.1"/>
    </source>
</evidence>
<dbReference type="Pfam" id="PF04606">
    <property type="entry name" value="Ogr_Delta"/>
    <property type="match status" value="1"/>
</dbReference>
<reference evidence="2 3" key="1">
    <citation type="submission" date="2017-01" db="EMBL/GenBank/DDBJ databases">
        <title>Phylogeographic, genomic and meropenem susceptibility analysis of Burkholderia ubonensis.</title>
        <authorList>
            <person name="Price E.P."/>
            <person name="Sarovich D.S."/>
            <person name="Webb J.R."/>
            <person name="Hall C.M."/>
            <person name="Sahl J.W."/>
            <person name="Kaestli M."/>
            <person name="Mayo M."/>
            <person name="Harrington G."/>
            <person name="Baker A.L."/>
            <person name="Sidak-Loftis L.C."/>
            <person name="Lummis M."/>
            <person name="Schupp J.M."/>
            <person name="Gillece J.D."/>
            <person name="Tuanyok A."/>
            <person name="Warner J."/>
            <person name="Busch J.D."/>
            <person name="Keim P."/>
            <person name="Currie B.J."/>
            <person name="Wagner D.M."/>
        </authorList>
    </citation>
    <scope>NUCLEOTIDE SEQUENCE [LARGE SCALE GENOMIC DNA]</scope>
    <source>
        <strain evidence="2 3">A21</strain>
    </source>
</reference>
<protein>
    <recommendedName>
        <fullName evidence="1">Zinc finger Ogr/Delta-type domain-containing protein</fullName>
    </recommendedName>
</protein>